<evidence type="ECO:0000313" key="4">
    <source>
        <dbReference type="Proteomes" id="UP000030693"/>
    </source>
</evidence>
<evidence type="ECO:0000259" key="2">
    <source>
        <dbReference type="PROSITE" id="PS51048"/>
    </source>
</evidence>
<sequence length="175" mass="19005">MARPRPQGAVSISSELNSGSTLSYEFGSLFQAIKPAESTFAVFSTKIELKLAKALAGLRWAELEGTDPEQGAPSVAAVAAPAEPPAPRLRQPTDWSRLEREIEEEEKNFTPSGDQALNKLFQDIYSKADPDTRRAMMKSYVESNGTALSTNWGEVGSKRVPVTPPTGMVAKKYDS</sequence>
<feature type="region of interest" description="Disordered" evidence="1">
    <location>
        <begin position="66"/>
        <end position="94"/>
    </location>
</feature>
<proteinExistence type="predicted"/>
<dbReference type="OrthoDB" id="1898560at2759"/>
<dbReference type="Proteomes" id="UP000030693">
    <property type="component" value="Unassembled WGS sequence"/>
</dbReference>
<evidence type="ECO:0000313" key="3">
    <source>
        <dbReference type="EMBL" id="KCV69923.1"/>
    </source>
</evidence>
<dbReference type="GeneID" id="20528113"/>
<dbReference type="RefSeq" id="XP_009495529.1">
    <property type="nucleotide sequence ID" value="XM_009497254.1"/>
</dbReference>
<dbReference type="PROSITE" id="PS51048">
    <property type="entry name" value="SGS"/>
    <property type="match status" value="1"/>
</dbReference>
<protein>
    <recommendedName>
        <fullName evidence="2">SGS domain-containing protein</fullName>
    </recommendedName>
</protein>
<accession>A0A058Z7M9</accession>
<feature type="domain" description="SGS" evidence="2">
    <location>
        <begin position="82"/>
        <end position="175"/>
    </location>
</feature>
<dbReference type="EMBL" id="KB932205">
    <property type="protein sequence ID" value="KCV69923.1"/>
    <property type="molecule type" value="Genomic_DNA"/>
</dbReference>
<dbReference type="InterPro" id="IPR008978">
    <property type="entry name" value="HSP20-like_chaperone"/>
</dbReference>
<feature type="region of interest" description="Disordered" evidence="1">
    <location>
        <begin position="147"/>
        <end position="175"/>
    </location>
</feature>
<name>A0A058Z7M9_FONAL</name>
<dbReference type="PANTHER" id="PTHR45862">
    <property type="entry name" value="PROTEIN SGT1 HOMOLOG"/>
    <property type="match status" value="1"/>
</dbReference>
<dbReference type="InterPro" id="IPR044563">
    <property type="entry name" value="Sgt1-like"/>
</dbReference>
<dbReference type="GO" id="GO:0051087">
    <property type="term" value="F:protein-folding chaperone binding"/>
    <property type="evidence" value="ECO:0007669"/>
    <property type="project" value="InterPro"/>
</dbReference>
<dbReference type="STRING" id="691883.A0A058Z7M9"/>
<organism evidence="3">
    <name type="scientific">Fonticula alba</name>
    <name type="common">Slime mold</name>
    <dbReference type="NCBI Taxonomy" id="691883"/>
    <lineage>
        <taxon>Eukaryota</taxon>
        <taxon>Rotosphaerida</taxon>
        <taxon>Fonticulaceae</taxon>
        <taxon>Fonticula</taxon>
    </lineage>
</organism>
<keyword evidence="4" id="KW-1185">Reference proteome</keyword>
<dbReference type="AlphaFoldDB" id="A0A058Z7M9"/>
<feature type="compositionally biased region" description="Low complexity" evidence="1">
    <location>
        <begin position="72"/>
        <end position="81"/>
    </location>
</feature>
<evidence type="ECO:0000256" key="1">
    <source>
        <dbReference type="SAM" id="MobiDB-lite"/>
    </source>
</evidence>
<dbReference type="Gene3D" id="2.60.40.790">
    <property type="match status" value="1"/>
</dbReference>
<dbReference type="eggNOG" id="KOG1309">
    <property type="taxonomic scope" value="Eukaryota"/>
</dbReference>
<dbReference type="SUPFAM" id="SSF49764">
    <property type="entry name" value="HSP20-like chaperones"/>
    <property type="match status" value="1"/>
</dbReference>
<gene>
    <name evidence="3" type="ORF">H696_03388</name>
</gene>
<dbReference type="InterPro" id="IPR007699">
    <property type="entry name" value="SGS_dom"/>
</dbReference>
<dbReference type="Pfam" id="PF05002">
    <property type="entry name" value="SGS"/>
    <property type="match status" value="1"/>
</dbReference>
<dbReference type="OMA" id="KVHMTAD"/>
<reference evidence="3" key="1">
    <citation type="submission" date="2013-04" db="EMBL/GenBank/DDBJ databases">
        <title>The Genome Sequence of Fonticula alba ATCC 38817.</title>
        <authorList>
            <consortium name="The Broad Institute Genomics Platform"/>
            <person name="Russ C."/>
            <person name="Cuomo C."/>
            <person name="Burger G."/>
            <person name="Gray M.W."/>
            <person name="Holland P.W.H."/>
            <person name="King N."/>
            <person name="Lang F.B.F."/>
            <person name="Roger A.J."/>
            <person name="Ruiz-Trillo I."/>
            <person name="Brown M."/>
            <person name="Walker B."/>
            <person name="Young S."/>
            <person name="Zeng Q."/>
            <person name="Gargeya S."/>
            <person name="Fitzgerald M."/>
            <person name="Haas B."/>
            <person name="Abouelleil A."/>
            <person name="Allen A.W."/>
            <person name="Alvarado L."/>
            <person name="Arachchi H.M."/>
            <person name="Berlin A.M."/>
            <person name="Chapman S.B."/>
            <person name="Gainer-Dewar J."/>
            <person name="Goldberg J."/>
            <person name="Griggs A."/>
            <person name="Gujja S."/>
            <person name="Hansen M."/>
            <person name="Howarth C."/>
            <person name="Imamovic A."/>
            <person name="Ireland A."/>
            <person name="Larimer J."/>
            <person name="McCowan C."/>
            <person name="Murphy C."/>
            <person name="Pearson M."/>
            <person name="Poon T.W."/>
            <person name="Priest M."/>
            <person name="Roberts A."/>
            <person name="Saif S."/>
            <person name="Shea T."/>
            <person name="Sisk P."/>
            <person name="Sykes S."/>
            <person name="Wortman J."/>
            <person name="Nusbaum C."/>
            <person name="Birren B."/>
        </authorList>
    </citation>
    <scope>NUCLEOTIDE SEQUENCE [LARGE SCALE GENOMIC DNA]</scope>
    <source>
        <strain evidence="3">ATCC 38817</strain>
    </source>
</reference>